<dbReference type="Proteomes" id="UP001457282">
    <property type="component" value="Unassembled WGS sequence"/>
</dbReference>
<name>A0AAW1Y4L8_RUBAR</name>
<proteinExistence type="predicted"/>
<sequence length="129" mass="14523">MHGCARIGLAALKAEEEEGLAANWADCKAEDVAGQTASQRRGLAEHKEARRRQKWHGAEQEVAAVLRKRQRRRLNGGFVVNREAVRREVTRQRLETTTSGYWALEESKLGGSGRRRLSTEEMRTPIAEA</sequence>
<protein>
    <submittedName>
        <fullName evidence="2">Uncharacterized protein</fullName>
    </submittedName>
</protein>
<keyword evidence="3" id="KW-1185">Reference proteome</keyword>
<accession>A0AAW1Y4L8</accession>
<evidence type="ECO:0000313" key="3">
    <source>
        <dbReference type="Proteomes" id="UP001457282"/>
    </source>
</evidence>
<evidence type="ECO:0000256" key="1">
    <source>
        <dbReference type="SAM" id="MobiDB-lite"/>
    </source>
</evidence>
<dbReference type="AlphaFoldDB" id="A0AAW1Y4L8"/>
<comment type="caution">
    <text evidence="2">The sequence shown here is derived from an EMBL/GenBank/DDBJ whole genome shotgun (WGS) entry which is preliminary data.</text>
</comment>
<feature type="region of interest" description="Disordered" evidence="1">
    <location>
        <begin position="35"/>
        <end position="56"/>
    </location>
</feature>
<gene>
    <name evidence="2" type="ORF">M0R45_009000</name>
</gene>
<dbReference type="EMBL" id="JBEDUW010000002">
    <property type="protein sequence ID" value="KAK9943390.1"/>
    <property type="molecule type" value="Genomic_DNA"/>
</dbReference>
<organism evidence="2 3">
    <name type="scientific">Rubus argutus</name>
    <name type="common">Southern blackberry</name>
    <dbReference type="NCBI Taxonomy" id="59490"/>
    <lineage>
        <taxon>Eukaryota</taxon>
        <taxon>Viridiplantae</taxon>
        <taxon>Streptophyta</taxon>
        <taxon>Embryophyta</taxon>
        <taxon>Tracheophyta</taxon>
        <taxon>Spermatophyta</taxon>
        <taxon>Magnoliopsida</taxon>
        <taxon>eudicotyledons</taxon>
        <taxon>Gunneridae</taxon>
        <taxon>Pentapetalae</taxon>
        <taxon>rosids</taxon>
        <taxon>fabids</taxon>
        <taxon>Rosales</taxon>
        <taxon>Rosaceae</taxon>
        <taxon>Rosoideae</taxon>
        <taxon>Rosoideae incertae sedis</taxon>
        <taxon>Rubus</taxon>
    </lineage>
</organism>
<reference evidence="2 3" key="1">
    <citation type="journal article" date="2023" name="G3 (Bethesda)">
        <title>A chromosome-length genome assembly and annotation of blackberry (Rubus argutus, cv. 'Hillquist').</title>
        <authorList>
            <person name="Bruna T."/>
            <person name="Aryal R."/>
            <person name="Dudchenko O."/>
            <person name="Sargent D.J."/>
            <person name="Mead D."/>
            <person name="Buti M."/>
            <person name="Cavallini A."/>
            <person name="Hytonen T."/>
            <person name="Andres J."/>
            <person name="Pham M."/>
            <person name="Weisz D."/>
            <person name="Mascagni F."/>
            <person name="Usai G."/>
            <person name="Natali L."/>
            <person name="Bassil N."/>
            <person name="Fernandez G.E."/>
            <person name="Lomsadze A."/>
            <person name="Armour M."/>
            <person name="Olukolu B."/>
            <person name="Poorten T."/>
            <person name="Britton C."/>
            <person name="Davik J."/>
            <person name="Ashrafi H."/>
            <person name="Aiden E.L."/>
            <person name="Borodovsky M."/>
            <person name="Worthington M."/>
        </authorList>
    </citation>
    <scope>NUCLEOTIDE SEQUENCE [LARGE SCALE GENOMIC DNA]</scope>
    <source>
        <strain evidence="2">PI 553951</strain>
    </source>
</reference>
<evidence type="ECO:0000313" key="2">
    <source>
        <dbReference type="EMBL" id="KAK9943390.1"/>
    </source>
</evidence>
<feature type="region of interest" description="Disordered" evidence="1">
    <location>
        <begin position="108"/>
        <end position="129"/>
    </location>
</feature>